<organism evidence="1 2">
    <name type="scientific">Streptomyces broussonetiae</name>
    <dbReference type="NCBI Taxonomy" id="2686304"/>
    <lineage>
        <taxon>Bacteria</taxon>
        <taxon>Bacillati</taxon>
        <taxon>Actinomycetota</taxon>
        <taxon>Actinomycetes</taxon>
        <taxon>Kitasatosporales</taxon>
        <taxon>Streptomycetaceae</taxon>
        <taxon>Streptomyces</taxon>
    </lineage>
</organism>
<keyword evidence="2" id="KW-1185">Reference proteome</keyword>
<dbReference type="AlphaFoldDB" id="A0A6I6MP95"/>
<name>A0A6I6MP95_9ACTN</name>
<evidence type="ECO:0000313" key="2">
    <source>
        <dbReference type="Proteomes" id="UP000436138"/>
    </source>
</evidence>
<proteinExistence type="predicted"/>
<dbReference type="RefSeq" id="WP_158916671.1">
    <property type="nucleotide sequence ID" value="NZ_CP047020.1"/>
</dbReference>
<evidence type="ECO:0000313" key="1">
    <source>
        <dbReference type="EMBL" id="QHA02033.1"/>
    </source>
</evidence>
<dbReference type="EMBL" id="CP047020">
    <property type="protein sequence ID" value="QHA02033.1"/>
    <property type="molecule type" value="Genomic_DNA"/>
</dbReference>
<gene>
    <name evidence="1" type="ORF">GQF42_00390</name>
</gene>
<dbReference type="Proteomes" id="UP000436138">
    <property type="component" value="Chromosome"/>
</dbReference>
<accession>A0A6I6MP95</accession>
<protein>
    <submittedName>
        <fullName evidence="1">Uncharacterized protein</fullName>
    </submittedName>
</protein>
<dbReference type="KEGG" id="sbro:GQF42_00390"/>
<reference evidence="1 2" key="1">
    <citation type="submission" date="2019-12" db="EMBL/GenBank/DDBJ databases">
        <title>Streptomyces sp. strain T44 isolated from rhizosphere soil of Broussonetia papyrifera.</title>
        <authorList>
            <person name="Mo P."/>
        </authorList>
    </citation>
    <scope>NUCLEOTIDE SEQUENCE [LARGE SCALE GENOMIC DNA]</scope>
    <source>
        <strain evidence="1 2">T44</strain>
    </source>
</reference>
<sequence>MAQTKFDKQVEETAESLMFGIGRMLASRDLDGVKRTDATFWRPDTRVLPKVEGRVPRRSYKPGWRRIAARLSWLGAATEGAYLIGRHPDTTVYKAQGLWENWEATLAVLETGGIGTASALAVGGQAYGLLTRERRELMREWGVPLHQALLQGAGVECGDEVDVADCDVIEWHGGGPEIWVSR</sequence>